<sequence length="99" mass="10869">DRTGLVVVLVLLVLGVEREAIEADYRASEGQLWAGREERVEEARAMGLDEGFVGCEEGFVGGVMGWLEERWGGVEGYLGHCGVEREEMEGVRRVLLASS</sequence>
<feature type="chain" id="PRO_5040895483" evidence="1">
    <location>
        <begin position="24"/>
        <end position="99"/>
    </location>
</feature>
<protein>
    <submittedName>
        <fullName evidence="2">Protein-tyrosine phosphatase-like protein</fullName>
    </submittedName>
</protein>
<dbReference type="InterPro" id="IPR026893">
    <property type="entry name" value="Tyr/Ser_Pase_IphP-type"/>
</dbReference>
<dbReference type="GO" id="GO:0004721">
    <property type="term" value="F:phosphoprotein phosphatase activity"/>
    <property type="evidence" value="ECO:0007669"/>
    <property type="project" value="InterPro"/>
</dbReference>
<dbReference type="Gene3D" id="3.90.190.10">
    <property type="entry name" value="Protein tyrosine phosphatase superfamily"/>
    <property type="match status" value="1"/>
</dbReference>
<feature type="non-terminal residue" evidence="2">
    <location>
        <position position="1"/>
    </location>
</feature>
<dbReference type="Proteomes" id="UP001138500">
    <property type="component" value="Unassembled WGS sequence"/>
</dbReference>
<dbReference type="Pfam" id="PF13350">
    <property type="entry name" value="Y_phosphatase3"/>
    <property type="match status" value="1"/>
</dbReference>
<evidence type="ECO:0000256" key="1">
    <source>
        <dbReference type="SAM" id="SignalP"/>
    </source>
</evidence>
<name>A0A9W7SI09_9PEZI</name>
<gene>
    <name evidence="2" type="ORF">Tdes44962_MAKER10443</name>
</gene>
<dbReference type="SUPFAM" id="SSF52799">
    <property type="entry name" value="(Phosphotyrosine protein) phosphatases II"/>
    <property type="match status" value="1"/>
</dbReference>
<comment type="caution">
    <text evidence="2">The sequence shown here is derived from an EMBL/GenBank/DDBJ whole genome shotgun (WGS) entry which is preliminary data.</text>
</comment>
<organism evidence="2 3">
    <name type="scientific">Teratosphaeria destructans</name>
    <dbReference type="NCBI Taxonomy" id="418781"/>
    <lineage>
        <taxon>Eukaryota</taxon>
        <taxon>Fungi</taxon>
        <taxon>Dikarya</taxon>
        <taxon>Ascomycota</taxon>
        <taxon>Pezizomycotina</taxon>
        <taxon>Dothideomycetes</taxon>
        <taxon>Dothideomycetidae</taxon>
        <taxon>Mycosphaerellales</taxon>
        <taxon>Teratosphaeriaceae</taxon>
        <taxon>Teratosphaeria</taxon>
    </lineage>
</organism>
<feature type="signal peptide" evidence="1">
    <location>
        <begin position="1"/>
        <end position="23"/>
    </location>
</feature>
<accession>A0A9W7SI09</accession>
<proteinExistence type="predicted"/>
<evidence type="ECO:0000313" key="3">
    <source>
        <dbReference type="Proteomes" id="UP001138500"/>
    </source>
</evidence>
<reference evidence="2 3" key="1">
    <citation type="journal article" date="2018" name="IMA Fungus">
        <title>IMA Genome-F 10: Nine draft genome sequences of Claviceps purpurea s.lat., including C. arundinis, C. humidiphila, and C. cf. spartinae, pseudomolecules for the pitch canker pathogen Fusarium circinatum, draft genome of Davidsoniella eucalypti, Grosmannia galeiformis, Quambalaria eucalypti, and Teratosphaeria destructans.</title>
        <authorList>
            <person name="Wingfield B.D."/>
            <person name="Liu M."/>
            <person name="Nguyen H.D."/>
            <person name="Lane F.A."/>
            <person name="Morgan S.W."/>
            <person name="De Vos L."/>
            <person name="Wilken P.M."/>
            <person name="Duong T.A."/>
            <person name="Aylward J."/>
            <person name="Coetzee M.P."/>
            <person name="Dadej K."/>
            <person name="De Beer Z.W."/>
            <person name="Findlay W."/>
            <person name="Havenga M."/>
            <person name="Kolarik M."/>
            <person name="Menzies J.G."/>
            <person name="Naidoo K."/>
            <person name="Pochopski O."/>
            <person name="Shoukouhi P."/>
            <person name="Santana Q.C."/>
            <person name="Seifert K.A."/>
            <person name="Soal N."/>
            <person name="Steenkamp E.T."/>
            <person name="Tatham C.T."/>
            <person name="van der Nest M.A."/>
            <person name="Wingfield M.J."/>
        </authorList>
    </citation>
    <scope>NUCLEOTIDE SEQUENCE [LARGE SCALE GENOMIC DNA]</scope>
    <source>
        <strain evidence="2">CMW44962</strain>
    </source>
</reference>
<dbReference type="AlphaFoldDB" id="A0A9W7SI09"/>
<evidence type="ECO:0000313" key="2">
    <source>
        <dbReference type="EMBL" id="KAH9809264.1"/>
    </source>
</evidence>
<reference evidence="2 3" key="2">
    <citation type="journal article" date="2021" name="Curr. Genet.">
        <title>Genetic response to nitrogen starvation in the aggressive Eucalyptus foliar pathogen Teratosphaeria destructans.</title>
        <authorList>
            <person name="Havenga M."/>
            <person name="Wingfield B.D."/>
            <person name="Wingfield M.J."/>
            <person name="Dreyer L.L."/>
            <person name="Roets F."/>
            <person name="Aylward J."/>
        </authorList>
    </citation>
    <scope>NUCLEOTIDE SEQUENCE [LARGE SCALE GENOMIC DNA]</scope>
    <source>
        <strain evidence="2">CMW44962</strain>
    </source>
</reference>
<keyword evidence="3" id="KW-1185">Reference proteome</keyword>
<keyword evidence="1" id="KW-0732">Signal</keyword>
<dbReference type="EMBL" id="RIBY02002572">
    <property type="protein sequence ID" value="KAH9809264.1"/>
    <property type="molecule type" value="Genomic_DNA"/>
</dbReference>
<dbReference type="InterPro" id="IPR029021">
    <property type="entry name" value="Prot-tyrosine_phosphatase-like"/>
</dbReference>